<feature type="chain" id="PRO_5040784141" description="Acetylxylan esterase" evidence="4">
    <location>
        <begin position="18"/>
        <end position="297"/>
    </location>
</feature>
<evidence type="ECO:0000313" key="6">
    <source>
        <dbReference type="Proteomes" id="UP001152049"/>
    </source>
</evidence>
<dbReference type="GO" id="GO:0052689">
    <property type="term" value="F:carboxylic ester hydrolase activity"/>
    <property type="evidence" value="ECO:0007669"/>
    <property type="project" value="UniProtKB-ARBA"/>
</dbReference>
<dbReference type="EMBL" id="JAOQAZ010000017">
    <property type="protein sequence ID" value="KAJ4257389.1"/>
    <property type="molecule type" value="Genomic_DNA"/>
</dbReference>
<evidence type="ECO:0000313" key="5">
    <source>
        <dbReference type="EMBL" id="KAJ4257389.1"/>
    </source>
</evidence>
<evidence type="ECO:0000256" key="3">
    <source>
        <dbReference type="SAM" id="MobiDB-lite"/>
    </source>
</evidence>
<dbReference type="PANTHER" id="PTHR33630:SF9">
    <property type="entry name" value="CUTINASE 4"/>
    <property type="match status" value="1"/>
</dbReference>
<evidence type="ECO:0000256" key="4">
    <source>
        <dbReference type="SAM" id="SignalP"/>
    </source>
</evidence>
<evidence type="ECO:0008006" key="7">
    <source>
        <dbReference type="Google" id="ProtNLM"/>
    </source>
</evidence>
<dbReference type="PANTHER" id="PTHR33630">
    <property type="entry name" value="CUTINASE RV1984C-RELATED-RELATED"/>
    <property type="match status" value="1"/>
</dbReference>
<dbReference type="SUPFAM" id="SSF53474">
    <property type="entry name" value="alpha/beta-Hydrolases"/>
    <property type="match status" value="1"/>
</dbReference>
<gene>
    <name evidence="5" type="ORF">NW762_008509</name>
</gene>
<proteinExistence type="predicted"/>
<name>A0A9W8RWY8_9HYPO</name>
<dbReference type="InterPro" id="IPR029058">
    <property type="entry name" value="AB_hydrolase_fold"/>
</dbReference>
<keyword evidence="2" id="KW-1015">Disulfide bond</keyword>
<dbReference type="InterPro" id="IPR000675">
    <property type="entry name" value="Cutinase/axe"/>
</dbReference>
<keyword evidence="1" id="KW-0378">Hydrolase</keyword>
<dbReference type="Pfam" id="PF01083">
    <property type="entry name" value="Cutinase"/>
    <property type="match status" value="1"/>
</dbReference>
<dbReference type="AlphaFoldDB" id="A0A9W8RWY8"/>
<keyword evidence="4" id="KW-0732">Signal</keyword>
<feature type="region of interest" description="Disordered" evidence="3">
    <location>
        <begin position="231"/>
        <end position="259"/>
    </location>
</feature>
<evidence type="ECO:0000256" key="2">
    <source>
        <dbReference type="ARBA" id="ARBA00023157"/>
    </source>
</evidence>
<comment type="caution">
    <text evidence="5">The sequence shown here is derived from an EMBL/GenBank/DDBJ whole genome shotgun (WGS) entry which is preliminary data.</text>
</comment>
<dbReference type="Proteomes" id="UP001152049">
    <property type="component" value="Unassembled WGS sequence"/>
</dbReference>
<dbReference type="Gene3D" id="3.40.50.1820">
    <property type="entry name" value="alpha/beta hydrolase"/>
    <property type="match status" value="1"/>
</dbReference>
<keyword evidence="6" id="KW-1185">Reference proteome</keyword>
<accession>A0A9W8RWY8</accession>
<organism evidence="5 6">
    <name type="scientific">Fusarium torreyae</name>
    <dbReference type="NCBI Taxonomy" id="1237075"/>
    <lineage>
        <taxon>Eukaryota</taxon>
        <taxon>Fungi</taxon>
        <taxon>Dikarya</taxon>
        <taxon>Ascomycota</taxon>
        <taxon>Pezizomycotina</taxon>
        <taxon>Sordariomycetes</taxon>
        <taxon>Hypocreomycetidae</taxon>
        <taxon>Hypocreales</taxon>
        <taxon>Nectriaceae</taxon>
        <taxon>Fusarium</taxon>
    </lineage>
</organism>
<dbReference type="SMART" id="SM01110">
    <property type="entry name" value="Cutinase"/>
    <property type="match status" value="1"/>
</dbReference>
<feature type="signal peptide" evidence="4">
    <location>
        <begin position="1"/>
        <end position="17"/>
    </location>
</feature>
<sequence length="297" mass="30979">MRPFALSTALLAAGTLAQSTKDVKCADGLYMIVARGTSEKKGTGITGEIAEDIAKRVNGSIVEPLDYPATFEEYEDSEGDGVKNMTSLLTTYHKSCPDGKIAVFGYSQGGQITTDTFCGGSGGDFSDNKPISTDLVKDSVVAIIMFGDPSHVANASYNLGSSKNDGIFERDDIKLCEDNYDDIIRSYCDKGDVYCDKGDDSDVHGEYVSKYGDDVADFVVQQYESAASAKPSTTAATSKAAEATETTGTATATGAETTSESAAATETAAPGNAAACLVPGIALGMVPLALVMSQYLL</sequence>
<evidence type="ECO:0000256" key="1">
    <source>
        <dbReference type="ARBA" id="ARBA00022801"/>
    </source>
</evidence>
<reference evidence="5" key="1">
    <citation type="submission" date="2022-09" db="EMBL/GenBank/DDBJ databases">
        <title>Fusarium specimens isolated from Avocado Roots.</title>
        <authorList>
            <person name="Stajich J."/>
            <person name="Roper C."/>
            <person name="Heimlech-Rivalta G."/>
        </authorList>
    </citation>
    <scope>NUCLEOTIDE SEQUENCE</scope>
    <source>
        <strain evidence="5">CF00136</strain>
    </source>
</reference>
<protein>
    <recommendedName>
        <fullName evidence="7">Acetylxylan esterase</fullName>
    </recommendedName>
</protein>
<dbReference type="OrthoDB" id="2586582at2759"/>